<evidence type="ECO:0000313" key="2">
    <source>
        <dbReference type="Proteomes" id="UP001162001"/>
    </source>
</evidence>
<evidence type="ECO:0000313" key="1">
    <source>
        <dbReference type="EMBL" id="QKF94043.1"/>
    </source>
</evidence>
<keyword evidence="2" id="KW-1185">Reference proteome</keyword>
<accession>A0A7D3QUD9</accession>
<organism evidence="1 2">
    <name type="scientific">Fadolivirus FV1/VV64</name>
    <dbReference type="NCBI Taxonomy" id="3070911"/>
    <lineage>
        <taxon>Viruses</taxon>
        <taxon>Varidnaviria</taxon>
        <taxon>Bamfordvirae</taxon>
        <taxon>Nucleocytoviricota</taxon>
        <taxon>Megaviricetes</taxon>
        <taxon>Imitervirales</taxon>
        <taxon>Mimiviridae</taxon>
        <taxon>Klosneuvirinae</taxon>
        <taxon>Fadolivirus</taxon>
        <taxon>Fadolivirus algeromassiliense</taxon>
    </lineage>
</organism>
<name>A0A7D3QUD9_9VIRU</name>
<dbReference type="EMBL" id="MT418680">
    <property type="protein sequence ID" value="QKF94043.1"/>
    <property type="molecule type" value="Genomic_DNA"/>
</dbReference>
<proteinExistence type="predicted"/>
<protein>
    <submittedName>
        <fullName evidence="1">Uncharacterized protein</fullName>
    </submittedName>
</protein>
<reference evidence="1 2" key="1">
    <citation type="submission" date="2020-04" db="EMBL/GenBank/DDBJ databases">
        <title>Advantages and limits of metagenomic assembly and binning of a giant virus.</title>
        <authorList>
            <person name="Schulz F."/>
            <person name="Andreani J."/>
            <person name="Francis R."/>
            <person name="Boudjemaa H."/>
            <person name="Bou Khalil J.Y."/>
            <person name="Lee J."/>
            <person name="La Scola B."/>
            <person name="Woyke T."/>
        </authorList>
    </citation>
    <scope>NUCLEOTIDE SEQUENCE [LARGE SCALE GENOMIC DNA]</scope>
    <source>
        <strain evidence="1 2">FV1/VV64</strain>
    </source>
</reference>
<sequence>MITDDHQSNNICMSFTTSKKKICRCKRKKLKTSDFCYSHNKKKLYYDDLSNPHKETLHTYDTKLILSEMDYLCKESIALNIISEINSKKSLLNKNFDYTLMGLYDSWNNVNYSDQIYLNNEWWHIDILINIFSSQLNNSNMENPYPIYPNNPFNRIPFHPNDLLKFRERILITKKSINITLKLLLNSSTNIINECYIEALNNHELFSTMLLNILNKNFRFMIQNNKNSQDLYTGIWTFKITPLTNFELLFNKFKNMPYQIYDYGYIIDNPFRNNLKNVLDKLPPDNYDPNNKKFCETL</sequence>
<gene>
    <name evidence="1" type="ORF">Fadolivirus_1_585</name>
</gene>
<dbReference type="Proteomes" id="UP001162001">
    <property type="component" value="Segment"/>
</dbReference>